<evidence type="ECO:0000313" key="4">
    <source>
        <dbReference type="EMBL" id="QHT30799.1"/>
    </source>
</evidence>
<evidence type="ECO:0000256" key="1">
    <source>
        <dbReference type="ARBA" id="ARBA00022670"/>
    </source>
</evidence>
<name>A0A6C0ER27_9ZZZZ</name>
<dbReference type="AlphaFoldDB" id="A0A6C0ER27"/>
<dbReference type="Pfam" id="PF02902">
    <property type="entry name" value="Peptidase_C48"/>
    <property type="match status" value="1"/>
</dbReference>
<dbReference type="InterPro" id="IPR003653">
    <property type="entry name" value="Peptidase_C48_C"/>
</dbReference>
<dbReference type="EMBL" id="MN738912">
    <property type="protein sequence ID" value="QHT30799.1"/>
    <property type="molecule type" value="Genomic_DNA"/>
</dbReference>
<reference evidence="4" key="1">
    <citation type="journal article" date="2020" name="Nature">
        <title>Giant virus diversity and host interactions through global metagenomics.</title>
        <authorList>
            <person name="Schulz F."/>
            <person name="Roux S."/>
            <person name="Paez-Espino D."/>
            <person name="Jungbluth S."/>
            <person name="Walsh D.A."/>
            <person name="Denef V.J."/>
            <person name="McMahon K.D."/>
            <person name="Konstantinidis K.T."/>
            <person name="Eloe-Fadrosh E.A."/>
            <person name="Kyrpides N.C."/>
            <person name="Woyke T."/>
        </authorList>
    </citation>
    <scope>NUCLEOTIDE SEQUENCE</scope>
    <source>
        <strain evidence="4">GVMAG-M-3300009151-50</strain>
    </source>
</reference>
<keyword evidence="2" id="KW-0378">Hydrolase</keyword>
<evidence type="ECO:0000256" key="2">
    <source>
        <dbReference type="ARBA" id="ARBA00022801"/>
    </source>
</evidence>
<protein>
    <recommendedName>
        <fullName evidence="3">Ubiquitin-like protease family profile domain-containing protein</fullName>
    </recommendedName>
</protein>
<proteinExistence type="predicted"/>
<accession>A0A6C0ER27</accession>
<dbReference type="InterPro" id="IPR038765">
    <property type="entry name" value="Papain-like_cys_pep_sf"/>
</dbReference>
<dbReference type="GO" id="GO:0008234">
    <property type="term" value="F:cysteine-type peptidase activity"/>
    <property type="evidence" value="ECO:0007669"/>
    <property type="project" value="InterPro"/>
</dbReference>
<sequence length="254" mass="29602">MDEEEVENLRIVYNKEHPTEHAIPKGSMTKVWNEIRNRLHEKCSAGTTECILAHMIRKQKAPGSWEKNPEEWLSSVDIDAVEKEFMYIFKRYHYIGAIPIDFDKKSKTGSCVVSALCSMKIKDLYDKGNHQIGIVFNTDVSTGPGQHWIAVFVDVDPKYENARMTYFDSYSKHPEPEIQRLMARWKEQWDATGIHSKPMELSYNKTRHQYEDSECGMYCLYFHFCCLAGIPMEKRVPDEVVRSFRGVLYSIGKK</sequence>
<keyword evidence="1" id="KW-0645">Protease</keyword>
<evidence type="ECO:0000259" key="3">
    <source>
        <dbReference type="Pfam" id="PF02902"/>
    </source>
</evidence>
<dbReference type="Gene3D" id="3.40.395.10">
    <property type="entry name" value="Adenoviral Proteinase, Chain A"/>
    <property type="match status" value="1"/>
</dbReference>
<feature type="domain" description="Ubiquitin-like protease family profile" evidence="3">
    <location>
        <begin position="136"/>
        <end position="245"/>
    </location>
</feature>
<organism evidence="4">
    <name type="scientific">viral metagenome</name>
    <dbReference type="NCBI Taxonomy" id="1070528"/>
    <lineage>
        <taxon>unclassified sequences</taxon>
        <taxon>metagenomes</taxon>
        <taxon>organismal metagenomes</taxon>
    </lineage>
</organism>
<dbReference type="SUPFAM" id="SSF54001">
    <property type="entry name" value="Cysteine proteinases"/>
    <property type="match status" value="1"/>
</dbReference>
<dbReference type="GO" id="GO:0006508">
    <property type="term" value="P:proteolysis"/>
    <property type="evidence" value="ECO:0007669"/>
    <property type="project" value="UniProtKB-KW"/>
</dbReference>